<dbReference type="Pfam" id="PF13411">
    <property type="entry name" value="MerR_1"/>
    <property type="match status" value="1"/>
</dbReference>
<evidence type="ECO:0000256" key="3">
    <source>
        <dbReference type="ARBA" id="ARBA00023125"/>
    </source>
</evidence>
<dbReference type="InterPro" id="IPR047057">
    <property type="entry name" value="MerR_fam"/>
</dbReference>
<dbReference type="PANTHER" id="PTHR30204">
    <property type="entry name" value="REDOX-CYCLING DRUG-SENSING TRANSCRIPTIONAL ACTIVATOR SOXR"/>
    <property type="match status" value="1"/>
</dbReference>
<feature type="domain" description="HTH merR-type" evidence="5">
    <location>
        <begin position="11"/>
        <end position="68"/>
    </location>
</feature>
<evidence type="ECO:0000313" key="6">
    <source>
        <dbReference type="EMBL" id="RGZ87999.1"/>
    </source>
</evidence>
<dbReference type="InterPro" id="IPR009061">
    <property type="entry name" value="DNA-bd_dom_put_sf"/>
</dbReference>
<dbReference type="GO" id="GO:0003700">
    <property type="term" value="F:DNA-binding transcription factor activity"/>
    <property type="evidence" value="ECO:0007669"/>
    <property type="project" value="InterPro"/>
</dbReference>
<keyword evidence="3" id="KW-0238">DNA-binding</keyword>
<dbReference type="PROSITE" id="PS50937">
    <property type="entry name" value="HTH_MERR_2"/>
    <property type="match status" value="1"/>
</dbReference>
<evidence type="ECO:0000256" key="1">
    <source>
        <dbReference type="ARBA" id="ARBA00022491"/>
    </source>
</evidence>
<dbReference type="CDD" id="cd00592">
    <property type="entry name" value="HTH_MerR-like"/>
    <property type="match status" value="1"/>
</dbReference>
<keyword evidence="1" id="KW-0678">Repressor</keyword>
<dbReference type="Proteomes" id="UP000283721">
    <property type="component" value="Unassembled WGS sequence"/>
</dbReference>
<dbReference type="PANTHER" id="PTHR30204:SF69">
    <property type="entry name" value="MERR-FAMILY TRANSCRIPTIONAL REGULATOR"/>
    <property type="match status" value="1"/>
</dbReference>
<dbReference type="GO" id="GO:0003677">
    <property type="term" value="F:DNA binding"/>
    <property type="evidence" value="ECO:0007669"/>
    <property type="project" value="UniProtKB-KW"/>
</dbReference>
<evidence type="ECO:0000259" key="5">
    <source>
        <dbReference type="PROSITE" id="PS50937"/>
    </source>
</evidence>
<sequence>MLLNEIINEVGMTKRAVKYYEEKGLLSVDKDNNGYRNYTAQDVETLKKISVYRKLGISIKDIQSLLETGDKSLLLRIYQEKVQEKVLKDSELEALKQFIDDGDADKANEALDYQTVENAIESLLPGKEWGDYFKSHFKPFLNVRLKTLEQKQALQNILEYCDKTTLKVPFIMGIGAKMIGGIAQETRTADEMIAYYRDMSESEYERLKEKVWKGAKMKNGIMKYHPAFIAQRKMQKELQNKGYNDIFIPNLMVLSPTYAEYKKALDNVNDRMCRELGLYYDSNYNLVIKKIILSKS</sequence>
<name>A0A413Q2Q2_9FIRM</name>
<evidence type="ECO:0000256" key="4">
    <source>
        <dbReference type="ARBA" id="ARBA00023163"/>
    </source>
</evidence>
<dbReference type="InterPro" id="IPR000551">
    <property type="entry name" value="MerR-type_HTH_dom"/>
</dbReference>
<keyword evidence="2" id="KW-0805">Transcription regulation</keyword>
<dbReference type="AlphaFoldDB" id="A0A413Q2Q2"/>
<dbReference type="SMART" id="SM00422">
    <property type="entry name" value="HTH_MERR"/>
    <property type="match status" value="1"/>
</dbReference>
<reference evidence="6 7" key="1">
    <citation type="submission" date="2018-08" db="EMBL/GenBank/DDBJ databases">
        <title>A genome reference for cultivated species of the human gut microbiota.</title>
        <authorList>
            <person name="Zou Y."/>
            <person name="Xue W."/>
            <person name="Luo G."/>
        </authorList>
    </citation>
    <scope>NUCLEOTIDE SEQUENCE [LARGE SCALE GENOMIC DNA]</scope>
    <source>
        <strain evidence="6 7">AM47-6BH</strain>
    </source>
</reference>
<accession>A0A413Q2Q2</accession>
<keyword evidence="4" id="KW-0804">Transcription</keyword>
<comment type="caution">
    <text evidence="6">The sequence shown here is derived from an EMBL/GenBank/DDBJ whole genome shotgun (WGS) entry which is preliminary data.</text>
</comment>
<organism evidence="6 7">
    <name type="scientific">Agathobacter rectalis</name>
    <dbReference type="NCBI Taxonomy" id="39491"/>
    <lineage>
        <taxon>Bacteria</taxon>
        <taxon>Bacillati</taxon>
        <taxon>Bacillota</taxon>
        <taxon>Clostridia</taxon>
        <taxon>Lachnospirales</taxon>
        <taxon>Lachnospiraceae</taxon>
        <taxon>Agathobacter</taxon>
    </lineage>
</organism>
<evidence type="ECO:0000313" key="7">
    <source>
        <dbReference type="Proteomes" id="UP000283721"/>
    </source>
</evidence>
<dbReference type="Gene3D" id="1.10.1660.10">
    <property type="match status" value="1"/>
</dbReference>
<evidence type="ECO:0000256" key="2">
    <source>
        <dbReference type="ARBA" id="ARBA00023015"/>
    </source>
</evidence>
<gene>
    <name evidence="6" type="ORF">DW967_16330</name>
</gene>
<dbReference type="SUPFAM" id="SSF46955">
    <property type="entry name" value="Putative DNA-binding domain"/>
    <property type="match status" value="1"/>
</dbReference>
<proteinExistence type="predicted"/>
<dbReference type="EMBL" id="QSES01000050">
    <property type="protein sequence ID" value="RGZ87999.1"/>
    <property type="molecule type" value="Genomic_DNA"/>
</dbReference>
<protein>
    <submittedName>
        <fullName evidence="6">MerR family transcriptional regulator</fullName>
    </submittedName>
</protein>